<organism evidence="1 2">
    <name type="scientific">Fusarium coffeatum</name>
    <dbReference type="NCBI Taxonomy" id="231269"/>
    <lineage>
        <taxon>Eukaryota</taxon>
        <taxon>Fungi</taxon>
        <taxon>Dikarya</taxon>
        <taxon>Ascomycota</taxon>
        <taxon>Pezizomycotina</taxon>
        <taxon>Sordariomycetes</taxon>
        <taxon>Hypocreomycetidae</taxon>
        <taxon>Hypocreales</taxon>
        <taxon>Nectriaceae</taxon>
        <taxon>Fusarium</taxon>
        <taxon>Fusarium incarnatum-equiseti species complex</taxon>
    </lineage>
</organism>
<sequence>MSSSDTRHSCDPNLGLVHPTAEERVKIWKGTSSAWEDSIPVHAFLQESEDLATRAIENDYDGNVKDAVVHGIASVSCPEEYRRRAYDSRYFREMHKVLREWESEEGVTVGSILYSDIGSKWMSVLRWLPDPKQSQLVFPSVNGVKPTSV</sequence>
<evidence type="ECO:0008006" key="3">
    <source>
        <dbReference type="Google" id="ProtNLM"/>
    </source>
</evidence>
<dbReference type="RefSeq" id="XP_031017984.1">
    <property type="nucleotide sequence ID" value="XM_031157921.1"/>
</dbReference>
<dbReference type="PANTHER" id="PTHR34815:SF2">
    <property type="entry name" value="N-ACETYLTRANSFERASE DOMAIN-CONTAINING PROTEIN"/>
    <property type="match status" value="1"/>
</dbReference>
<name>A0A366S236_9HYPO</name>
<evidence type="ECO:0000313" key="2">
    <source>
        <dbReference type="Proteomes" id="UP000253153"/>
    </source>
</evidence>
<dbReference type="Proteomes" id="UP000253153">
    <property type="component" value="Unassembled WGS sequence"/>
</dbReference>
<dbReference type="PANTHER" id="PTHR34815">
    <property type="entry name" value="LYSINE ACETYLTRANSFERASE"/>
    <property type="match status" value="1"/>
</dbReference>
<proteinExistence type="predicted"/>
<dbReference type="GeneID" id="41993217"/>
<dbReference type="OrthoDB" id="2020070at2759"/>
<reference evidence="1 2" key="1">
    <citation type="submission" date="2018-06" db="EMBL/GenBank/DDBJ databases">
        <title>Fusarium incarnatum-equiseti species complex species 28.</title>
        <authorList>
            <person name="Gardiner D.M."/>
        </authorList>
    </citation>
    <scope>NUCLEOTIDE SEQUENCE [LARGE SCALE GENOMIC DNA]</scope>
    <source>
        <strain evidence="1 2">FIESC_28</strain>
    </source>
</reference>
<accession>A0A366S236</accession>
<dbReference type="EMBL" id="QKXC01000075">
    <property type="protein sequence ID" value="RBR23393.1"/>
    <property type="molecule type" value="Genomic_DNA"/>
</dbReference>
<dbReference type="InterPro" id="IPR053013">
    <property type="entry name" value="LAT"/>
</dbReference>
<protein>
    <recommendedName>
        <fullName evidence="3">N-acetyltransferase domain-containing protein</fullName>
    </recommendedName>
</protein>
<keyword evidence="2" id="KW-1185">Reference proteome</keyword>
<comment type="caution">
    <text evidence="1">The sequence shown here is derived from an EMBL/GenBank/DDBJ whole genome shotgun (WGS) entry which is preliminary data.</text>
</comment>
<gene>
    <name evidence="1" type="ORF">FIESC28_03772</name>
</gene>
<evidence type="ECO:0000313" key="1">
    <source>
        <dbReference type="EMBL" id="RBR23393.1"/>
    </source>
</evidence>
<dbReference type="AlphaFoldDB" id="A0A366S236"/>